<dbReference type="eggNOG" id="COG1940">
    <property type="taxonomic scope" value="Bacteria"/>
</dbReference>
<protein>
    <submittedName>
        <fullName evidence="2">ROK family protein</fullName>
    </submittedName>
</protein>
<evidence type="ECO:0000256" key="1">
    <source>
        <dbReference type="ARBA" id="ARBA00006479"/>
    </source>
</evidence>
<dbReference type="InterPro" id="IPR043129">
    <property type="entry name" value="ATPase_NBD"/>
</dbReference>
<accession>C5C3V3</accession>
<comment type="similarity">
    <text evidence="1">Belongs to the ROK (NagC/XylR) family.</text>
</comment>
<dbReference type="AlphaFoldDB" id="C5C3V3"/>
<dbReference type="Pfam" id="PF00480">
    <property type="entry name" value="ROK"/>
    <property type="match status" value="1"/>
</dbReference>
<dbReference type="PANTHER" id="PTHR18964">
    <property type="entry name" value="ROK (REPRESSOR, ORF, KINASE) FAMILY"/>
    <property type="match status" value="1"/>
</dbReference>
<dbReference type="HOGENOM" id="CLU_036604_0_4_11"/>
<reference evidence="2 3" key="1">
    <citation type="journal article" date="2009" name="Stand. Genomic Sci.">
        <title>Complete genome sequence of Beutenbergia cavernae type strain (HKI 0122).</title>
        <authorList>
            <person name="Land M."/>
            <person name="Pukall R."/>
            <person name="Abt B."/>
            <person name="Goker M."/>
            <person name="Rohde M."/>
            <person name="Glavina Del Rio T."/>
            <person name="Tice H."/>
            <person name="Copeland A."/>
            <person name="Cheng J.F."/>
            <person name="Lucas S."/>
            <person name="Chen F."/>
            <person name="Nolan M."/>
            <person name="Bruce D."/>
            <person name="Goodwin L."/>
            <person name="Pitluck S."/>
            <person name="Ivanova N."/>
            <person name="Mavromatis K."/>
            <person name="Ovchinnikova G."/>
            <person name="Pati A."/>
            <person name="Chen A."/>
            <person name="Palaniappan K."/>
            <person name="Hauser L."/>
            <person name="Chang Y.J."/>
            <person name="Jefferies C.C."/>
            <person name="Saunders E."/>
            <person name="Brettin T."/>
            <person name="Detter J.C."/>
            <person name="Han C."/>
            <person name="Chain P."/>
            <person name="Bristow J."/>
            <person name="Eisen J.A."/>
            <person name="Markowitz V."/>
            <person name="Hugenholtz P."/>
            <person name="Kyrpides N.C."/>
            <person name="Klenk H.P."/>
            <person name="Lapidus A."/>
        </authorList>
    </citation>
    <scope>NUCLEOTIDE SEQUENCE [LARGE SCALE GENOMIC DNA]</scope>
    <source>
        <strain evidence="3">ATCC BAA-8 / DSM 12333 / NBRC 16432</strain>
    </source>
</reference>
<dbReference type="SUPFAM" id="SSF53067">
    <property type="entry name" value="Actin-like ATPase domain"/>
    <property type="match status" value="1"/>
</dbReference>
<dbReference type="OrthoDB" id="8772678at2"/>
<evidence type="ECO:0000313" key="3">
    <source>
        <dbReference type="Proteomes" id="UP000007962"/>
    </source>
</evidence>
<dbReference type="STRING" id="471853.Bcav_3770"/>
<keyword evidence="3" id="KW-1185">Reference proteome</keyword>
<proteinExistence type="inferred from homology"/>
<dbReference type="EMBL" id="CP001618">
    <property type="protein sequence ID" value="ACQ82012.1"/>
    <property type="molecule type" value="Genomic_DNA"/>
</dbReference>
<sequence length="314" mass="30715">MIVVGVDLGGTKTAAGVVDASGRAGELLSRPTPASAGPDAVLDAVAALVGEVLERAARGSEGARLGGVGVGSAGVLDAVSGCVLSATDSMPGWAGTDVAGGLRERLADRGVPPPALTVRNDVDAHARGETWVGAGAGASSAVVVAVGTGIGGSIVTDGRVWSGAHSVAGEIGHVPVPGAEHLRCACGRMGHVEAIGAGPGLLRHYLSLGGDTGTADARAVVGRAANGDALARRAVEESASAVGRMVAGLVTTLDPEVVVVAGGLAGAGEQWWTPMEQAARGELIGVLREVPLRPAMLGAGAAVVGAARDVWEAV</sequence>
<dbReference type="InterPro" id="IPR000600">
    <property type="entry name" value="ROK"/>
</dbReference>
<dbReference type="Proteomes" id="UP000007962">
    <property type="component" value="Chromosome"/>
</dbReference>
<organism evidence="2 3">
    <name type="scientific">Beutenbergia cavernae (strain ATCC BAA-8 / DSM 12333 / CCUG 43141 / JCM 11478 / NBRC 16432 / NCIMB 13614 / HKI 0122)</name>
    <dbReference type="NCBI Taxonomy" id="471853"/>
    <lineage>
        <taxon>Bacteria</taxon>
        <taxon>Bacillati</taxon>
        <taxon>Actinomycetota</taxon>
        <taxon>Actinomycetes</taxon>
        <taxon>Micrococcales</taxon>
        <taxon>Beutenbergiaceae</taxon>
        <taxon>Beutenbergia</taxon>
    </lineage>
</organism>
<dbReference type="KEGG" id="bcv:Bcav_3770"/>
<gene>
    <name evidence="2" type="ordered locus">Bcav_3770</name>
</gene>
<evidence type="ECO:0000313" key="2">
    <source>
        <dbReference type="EMBL" id="ACQ82012.1"/>
    </source>
</evidence>
<dbReference type="Gene3D" id="3.30.420.40">
    <property type="match status" value="2"/>
</dbReference>
<dbReference type="RefSeq" id="WP_015884249.1">
    <property type="nucleotide sequence ID" value="NC_012669.1"/>
</dbReference>
<name>C5C3V3_BEUC1</name>
<dbReference type="PANTHER" id="PTHR18964:SF169">
    <property type="entry name" value="N-ACETYLMANNOSAMINE KINASE"/>
    <property type="match status" value="1"/>
</dbReference>